<organism evidence="1 2">
    <name type="scientific">Smallanthus sonchifolius</name>
    <dbReference type="NCBI Taxonomy" id="185202"/>
    <lineage>
        <taxon>Eukaryota</taxon>
        <taxon>Viridiplantae</taxon>
        <taxon>Streptophyta</taxon>
        <taxon>Embryophyta</taxon>
        <taxon>Tracheophyta</taxon>
        <taxon>Spermatophyta</taxon>
        <taxon>Magnoliopsida</taxon>
        <taxon>eudicotyledons</taxon>
        <taxon>Gunneridae</taxon>
        <taxon>Pentapetalae</taxon>
        <taxon>asterids</taxon>
        <taxon>campanulids</taxon>
        <taxon>Asterales</taxon>
        <taxon>Asteraceae</taxon>
        <taxon>Asteroideae</taxon>
        <taxon>Heliantheae alliance</taxon>
        <taxon>Millerieae</taxon>
        <taxon>Smallanthus</taxon>
    </lineage>
</organism>
<accession>A0ACB9JKY3</accession>
<reference evidence="1 2" key="2">
    <citation type="journal article" date="2022" name="Mol. Ecol. Resour.">
        <title>The genomes of chicory, endive, great burdock and yacon provide insights into Asteraceae paleo-polyploidization history and plant inulin production.</title>
        <authorList>
            <person name="Fan W."/>
            <person name="Wang S."/>
            <person name="Wang H."/>
            <person name="Wang A."/>
            <person name="Jiang F."/>
            <person name="Liu H."/>
            <person name="Zhao H."/>
            <person name="Xu D."/>
            <person name="Zhang Y."/>
        </authorList>
    </citation>
    <scope>NUCLEOTIDE SEQUENCE [LARGE SCALE GENOMIC DNA]</scope>
    <source>
        <strain evidence="2">cv. Yunnan</strain>
        <tissue evidence="1">Leaves</tissue>
    </source>
</reference>
<gene>
    <name evidence="1" type="ORF">L1987_07748</name>
</gene>
<keyword evidence="2" id="KW-1185">Reference proteome</keyword>
<protein>
    <submittedName>
        <fullName evidence="1">Uncharacterized protein</fullName>
    </submittedName>
</protein>
<comment type="caution">
    <text evidence="1">The sequence shown here is derived from an EMBL/GenBank/DDBJ whole genome shotgun (WGS) entry which is preliminary data.</text>
</comment>
<dbReference type="EMBL" id="CM042020">
    <property type="protein sequence ID" value="KAI3820205.1"/>
    <property type="molecule type" value="Genomic_DNA"/>
</dbReference>
<reference evidence="2" key="1">
    <citation type="journal article" date="2022" name="Mol. Ecol. Resour.">
        <title>The genomes of chicory, endive, great burdock and yacon provide insights into Asteraceae palaeo-polyploidization history and plant inulin production.</title>
        <authorList>
            <person name="Fan W."/>
            <person name="Wang S."/>
            <person name="Wang H."/>
            <person name="Wang A."/>
            <person name="Jiang F."/>
            <person name="Liu H."/>
            <person name="Zhao H."/>
            <person name="Xu D."/>
            <person name="Zhang Y."/>
        </authorList>
    </citation>
    <scope>NUCLEOTIDE SEQUENCE [LARGE SCALE GENOMIC DNA]</scope>
    <source>
        <strain evidence="2">cv. Yunnan</strain>
    </source>
</reference>
<evidence type="ECO:0000313" key="1">
    <source>
        <dbReference type="EMBL" id="KAI3820205.1"/>
    </source>
</evidence>
<dbReference type="Proteomes" id="UP001056120">
    <property type="component" value="Linkage Group LG03"/>
</dbReference>
<sequence length="384" mass="41605">MDGMGRGLALRVHGHSMHGDALTLASFDVIPDWVGDEFFGLRWRWVETLEDTSVEMDACRVNKEQSSILGSNTSSELSAASVNDLGTALDKKGESPLVSQSTDSPSLYAGKPTSAGKFCSVGKLDSTRNAGSPGAVVQNDADSFPMSNLLPIDPDVASSFSVECLEPMHEVMGLSSGPGESNLNATRLEDKSMQHDSHVREPTLIIVTEKATSPGRINSNEGVQEGGHSSSRQNPFTGQEVHGLHFASKGIMDYGFIKVKKKKKKNNGPKPRVQIPSLNVSKPGPSKPLGRARPNVAIHRVTVSNPFEVLDDATQIDDGYPELNATLKKFAMRYVKENTTPDPDVFKTWSKDLKEYYFSLTKDDGEEVESETDGTTKLMSTGVS</sequence>
<name>A0ACB9JKY3_9ASTR</name>
<evidence type="ECO:0000313" key="2">
    <source>
        <dbReference type="Proteomes" id="UP001056120"/>
    </source>
</evidence>
<proteinExistence type="predicted"/>